<gene>
    <name evidence="1" type="ORF">HCG48_11695</name>
</gene>
<dbReference type="EMBL" id="CP051167">
    <property type="protein sequence ID" value="QIZ71157.1"/>
    <property type="molecule type" value="Genomic_DNA"/>
</dbReference>
<proteinExistence type="predicted"/>
<accession>A0A6H1TYD2</accession>
<dbReference type="AlphaFoldDB" id="A0A6H1TYD2"/>
<evidence type="ECO:0000313" key="2">
    <source>
        <dbReference type="Proteomes" id="UP000500857"/>
    </source>
</evidence>
<dbReference type="Proteomes" id="UP000500857">
    <property type="component" value="Chromosome"/>
</dbReference>
<name>A0A6H1TYD2_9CYAN</name>
<protein>
    <submittedName>
        <fullName evidence="1">Uncharacterized protein</fullName>
    </submittedName>
</protein>
<evidence type="ECO:0000313" key="1">
    <source>
        <dbReference type="EMBL" id="QIZ71157.1"/>
    </source>
</evidence>
<dbReference type="RefSeq" id="WP_168569312.1">
    <property type="nucleotide sequence ID" value="NZ_CP051167.1"/>
</dbReference>
<sequence>MATSDGRERWLFSAISEVPAIPLTRHPYFLSNDPSDPSARSLATG</sequence>
<keyword evidence="2" id="KW-1185">Reference proteome</keyword>
<dbReference type="KEGG" id="oxy:HCG48_11695"/>
<reference evidence="1 2" key="1">
    <citation type="submission" date="2020-04" db="EMBL/GenBank/DDBJ databases">
        <authorList>
            <person name="Basu S."/>
            <person name="Maruthanayagam V."/>
            <person name="Chakraborty S."/>
            <person name="Pramanik A."/>
            <person name="Mukherjee J."/>
            <person name="Brink B."/>
        </authorList>
    </citation>
    <scope>NUCLEOTIDE SEQUENCE [LARGE SCALE GENOMIC DNA]</scope>
    <source>
        <strain evidence="1 2">AP17</strain>
    </source>
</reference>
<organism evidence="1 2">
    <name type="scientific">Oxynema aestuarii AP17</name>
    <dbReference type="NCBI Taxonomy" id="2064643"/>
    <lineage>
        <taxon>Bacteria</taxon>
        <taxon>Bacillati</taxon>
        <taxon>Cyanobacteriota</taxon>
        <taxon>Cyanophyceae</taxon>
        <taxon>Oscillatoriophycideae</taxon>
        <taxon>Oscillatoriales</taxon>
        <taxon>Oscillatoriaceae</taxon>
        <taxon>Oxynema</taxon>
        <taxon>Oxynema aestuarii</taxon>
    </lineage>
</organism>